<evidence type="ECO:0000313" key="3">
    <source>
        <dbReference type="Proteomes" id="UP000245048"/>
    </source>
</evidence>
<accession>A0A2U1UXJ1</accession>
<evidence type="ECO:0000313" key="2">
    <source>
        <dbReference type="EMBL" id="PWC26383.1"/>
    </source>
</evidence>
<dbReference type="Proteomes" id="UP000245048">
    <property type="component" value="Unassembled WGS sequence"/>
</dbReference>
<dbReference type="Pfam" id="PF05598">
    <property type="entry name" value="DUF772"/>
    <property type="match status" value="1"/>
</dbReference>
<keyword evidence="3" id="KW-1185">Reference proteome</keyword>
<organism evidence="2 3">
    <name type="scientific">Teichococcus aestuarii</name>
    <dbReference type="NCBI Taxonomy" id="568898"/>
    <lineage>
        <taxon>Bacteria</taxon>
        <taxon>Pseudomonadati</taxon>
        <taxon>Pseudomonadota</taxon>
        <taxon>Alphaproteobacteria</taxon>
        <taxon>Acetobacterales</taxon>
        <taxon>Roseomonadaceae</taxon>
        <taxon>Roseomonas</taxon>
    </lineage>
</organism>
<reference evidence="3" key="1">
    <citation type="submission" date="2017-10" db="EMBL/GenBank/DDBJ databases">
        <authorList>
            <person name="Toshchakov S.V."/>
            <person name="Goeva M.A."/>
        </authorList>
    </citation>
    <scope>NUCLEOTIDE SEQUENCE [LARGE SCALE GENOMIC DNA]</scope>
    <source>
        <strain evidence="3">JR1/69-1-13</strain>
    </source>
</reference>
<sequence length="95" mass="10742">MAGQPGFFDVDEWYAALSAAGDPLKRLAAARSPRYVLEVALARSDRNRDGRPPYDAVLVFRILVLQALYSLCDEQIEFQLRDRLSFIRFAGLGQH</sequence>
<name>A0A2U1UXJ1_9PROT</name>
<protein>
    <recommendedName>
        <fullName evidence="1">Transposase InsH N-terminal domain-containing protein</fullName>
    </recommendedName>
</protein>
<gene>
    <name evidence="2" type="ORF">CR165_23540</name>
</gene>
<dbReference type="AlphaFoldDB" id="A0A2U1UXJ1"/>
<dbReference type="OrthoDB" id="9774608at2"/>
<evidence type="ECO:0000259" key="1">
    <source>
        <dbReference type="Pfam" id="PF05598"/>
    </source>
</evidence>
<comment type="caution">
    <text evidence="2">The sequence shown here is derived from an EMBL/GenBank/DDBJ whole genome shotgun (WGS) entry which is preliminary data.</text>
</comment>
<dbReference type="InterPro" id="IPR008490">
    <property type="entry name" value="Transposase_InsH_N"/>
</dbReference>
<feature type="domain" description="Transposase InsH N-terminal" evidence="1">
    <location>
        <begin position="18"/>
        <end position="93"/>
    </location>
</feature>
<dbReference type="EMBL" id="PDOA01000045">
    <property type="protein sequence ID" value="PWC26383.1"/>
    <property type="molecule type" value="Genomic_DNA"/>
</dbReference>
<proteinExistence type="predicted"/>